<dbReference type="GO" id="GO:0043295">
    <property type="term" value="F:glutathione binding"/>
    <property type="evidence" value="ECO:0007669"/>
    <property type="project" value="UniProtKB-UniRule"/>
</dbReference>
<keyword evidence="8 13" id="KW-0479">Metal-binding</keyword>
<evidence type="ECO:0000256" key="8">
    <source>
        <dbReference type="ARBA" id="ARBA00022723"/>
    </source>
</evidence>
<reference evidence="18" key="1">
    <citation type="submission" date="2003-08" db="EMBL/GenBank/DDBJ databases">
        <authorList>
            <person name="Birren B."/>
            <person name="Nusbaum C."/>
            <person name="Abebe A."/>
            <person name="Abouelleil A."/>
            <person name="Adekoya E."/>
            <person name="Ait-zahra M."/>
            <person name="Allen N."/>
            <person name="Allen T."/>
            <person name="An P."/>
            <person name="Anderson M."/>
            <person name="Anderson S."/>
            <person name="Arachchi H."/>
            <person name="Armbruster J."/>
            <person name="Bachantsang P."/>
            <person name="Baldwin J."/>
            <person name="Barry A."/>
            <person name="Bayul T."/>
            <person name="Blitshsteyn B."/>
            <person name="Bloom T."/>
            <person name="Blye J."/>
            <person name="Boguslavskiy L."/>
            <person name="Borowsky M."/>
            <person name="Boukhgalter B."/>
            <person name="Brunache A."/>
            <person name="Butler J."/>
            <person name="Calixte N."/>
            <person name="Calvo S."/>
            <person name="Camarata J."/>
            <person name="Campo K."/>
            <person name="Chang J."/>
            <person name="Cheshatsang Y."/>
            <person name="Citroen M."/>
            <person name="Collymore A."/>
            <person name="Considine T."/>
            <person name="Cook A."/>
            <person name="Cooke P."/>
            <person name="Corum B."/>
            <person name="Cuomo C."/>
            <person name="David R."/>
            <person name="Dawoe T."/>
            <person name="Degray S."/>
            <person name="Dodge S."/>
            <person name="Dooley K."/>
            <person name="Dorje P."/>
            <person name="Dorjee K."/>
            <person name="Dorris L."/>
            <person name="Duffey N."/>
            <person name="Dupes A."/>
            <person name="Elkins T."/>
            <person name="Engels R."/>
            <person name="Erickson J."/>
            <person name="Farina A."/>
            <person name="Faro S."/>
            <person name="Ferreira P."/>
            <person name="Fischer H."/>
            <person name="Fitzgerald M."/>
            <person name="Foley K."/>
            <person name="Gage D."/>
            <person name="Galagan J."/>
            <person name="Gearin G."/>
            <person name="Gnerre S."/>
            <person name="Gnirke A."/>
            <person name="Goyette A."/>
            <person name="Graham J."/>
            <person name="Grandbois E."/>
            <person name="Gyaltsen K."/>
            <person name="Hafez N."/>
            <person name="Hagopian D."/>
            <person name="Hagos B."/>
            <person name="Hall J."/>
            <person name="Hatcher B."/>
            <person name="Heller A."/>
            <person name="Higgins H."/>
            <person name="Honan T."/>
            <person name="Horn A."/>
            <person name="Houde N."/>
            <person name="Hughes L."/>
            <person name="Hulme W."/>
            <person name="Husby E."/>
            <person name="Iliev I."/>
            <person name="Jaffe D."/>
            <person name="Jones C."/>
            <person name="Kamal M."/>
            <person name="Kamat A."/>
            <person name="Kamvysselis M."/>
            <person name="Karlsson E."/>
            <person name="Kells C."/>
            <person name="Kieu A."/>
            <person name="Kisner P."/>
            <person name="Kodira C."/>
            <person name="Kulbokas E."/>
            <person name="Labutti K."/>
            <person name="Lama D."/>
            <person name="Landers T."/>
            <person name="Leger J."/>
            <person name="Levine S."/>
            <person name="Lewis D."/>
            <person name="Lewis T."/>
            <person name="Lindblad-toh K."/>
            <person name="Liu X."/>
            <person name="Lokyitsang T."/>
            <person name="Lokyitsang Y."/>
            <person name="Lucien O."/>
            <person name="Lui A."/>
            <person name="Ma L.J."/>
            <person name="Mabbitt R."/>
            <person name="Macdonald J."/>
            <person name="Maclean C."/>
            <person name="Major J."/>
            <person name="Manning J."/>
            <person name="Marabella R."/>
            <person name="Maru K."/>
            <person name="Matthews C."/>
            <person name="Mauceli E."/>
            <person name="Mccarthy M."/>
            <person name="Mcdonough S."/>
            <person name="Mcghee T."/>
            <person name="Meldrim J."/>
            <person name="Meneus L."/>
            <person name="Mesirov J."/>
            <person name="Mihalev A."/>
            <person name="Mihova T."/>
            <person name="Mikkelsen T."/>
            <person name="Mlenga V."/>
            <person name="Moru K."/>
            <person name="Mozes J."/>
            <person name="Mulrain L."/>
            <person name="Munson G."/>
            <person name="Naylor J."/>
            <person name="Newes C."/>
            <person name="Nguyen C."/>
            <person name="Nguyen N."/>
            <person name="Nguyen T."/>
            <person name="Nicol R."/>
            <person name="Nielsen C."/>
            <person name="Nizzari M."/>
            <person name="Norbu C."/>
            <person name="Norbu N."/>
            <person name="O'donnell P."/>
            <person name="Okoawo O."/>
            <person name="O'leary S."/>
            <person name="Omotosho B."/>
            <person name="O'neill K."/>
            <person name="Osman S."/>
            <person name="Parker S."/>
            <person name="Perrin D."/>
            <person name="Phunkhang P."/>
            <person name="Piqani B."/>
            <person name="Purcell S."/>
            <person name="Rachupka T."/>
            <person name="Ramasamy U."/>
            <person name="Rameau R."/>
            <person name="Ray V."/>
            <person name="Raymond C."/>
            <person name="Retta R."/>
            <person name="Richardson S."/>
            <person name="Rise C."/>
            <person name="Rodriguez J."/>
            <person name="Rogers J."/>
            <person name="Rogov P."/>
            <person name="Rutman M."/>
            <person name="Schupbach R."/>
            <person name="Seaman C."/>
            <person name="Settipalli S."/>
            <person name="Sharpe T."/>
            <person name="Sheridan J."/>
            <person name="Sherpa N."/>
            <person name="Shi J."/>
            <person name="Smirnov S."/>
            <person name="Smith C."/>
            <person name="Sougnez C."/>
            <person name="Spencer B."/>
            <person name="Stalker J."/>
            <person name="Stange-thomann N."/>
            <person name="Stavropoulos S."/>
            <person name="Stetson K."/>
            <person name="Stone C."/>
            <person name="Stone S."/>
            <person name="Stubbs M."/>
            <person name="Talamas J."/>
            <person name="Tchuinga P."/>
            <person name="Tenzing P."/>
            <person name="Tesfaye S."/>
            <person name="Theodore J."/>
            <person name="Thoulutsang Y."/>
            <person name="Topham K."/>
            <person name="Towey S."/>
            <person name="Tsamla T."/>
            <person name="Tsomo N."/>
            <person name="Vallee D."/>
            <person name="Vassiliev H."/>
            <person name="Venkataraman V."/>
            <person name="Vinson J."/>
            <person name="Vo A."/>
            <person name="Wade C."/>
            <person name="Wang S."/>
            <person name="Wangchuk T."/>
            <person name="Wangdi T."/>
            <person name="Whittaker C."/>
            <person name="Wilkinson J."/>
            <person name="Wu Y."/>
            <person name="Wyman D."/>
            <person name="Yadav S."/>
            <person name="Yang S."/>
            <person name="Yang X."/>
            <person name="Yeager S."/>
            <person name="Yee E."/>
            <person name="Young G."/>
            <person name="Zainoun J."/>
            <person name="Zembeck L."/>
            <person name="Zimmer A."/>
            <person name="Zody M."/>
            <person name="Lander E."/>
        </authorList>
    </citation>
    <scope>NUCLEOTIDE SEQUENCE [LARGE SCALE GENOMIC DNA]</scope>
</reference>
<sequence length="432" mass="48210">HASFTLFPSIFPKSAYDLAWNVQNDMHSLMHKVSKDAQFLEDVLKSTIAVDDFVKNLFEIYKLSCNCEMIQKRAIGVFRSDYMLQTQTNDVGLPKQIEVNTMASSLMGIGTNKLLDLHKFNLLHMGGGSMSSENNLPRNNVLDSVAETFVKGWNMYGNPNAVFVFMLNQNERNVFDQRAIEHAMYKIDPAIKVRRKVFNTCAATTRVDADGKLFIDNEEVAVVYYRTGYMPGHYPTKKNWEARKMIELSTAVKSPSVAQQLVGSKKIQQVLAQPGVLEHFIDDKNVIKNLRAVFAGLYSLEMNSAGDGAVKLALERPENFVLKPQREGGGNNLYGADLVFQLNNVGGDERRCAYILMEKIQPPVQDNYIVHNHEYNPAKTVSELGIFGVFLTDGDKMINSCTVGHLLRSKSNEHDDGGVGAGVAVLDSPFLV</sequence>
<evidence type="ECO:0000256" key="10">
    <source>
        <dbReference type="ARBA" id="ARBA00022840"/>
    </source>
</evidence>
<comment type="subunit">
    <text evidence="3">Homodimer.</text>
</comment>
<dbReference type="GeneTree" id="ENSGT00390000013764"/>
<dbReference type="InterPro" id="IPR005615">
    <property type="entry name" value="Glutathione_synthase"/>
</dbReference>
<dbReference type="Gene3D" id="3.30.1490.80">
    <property type="match status" value="1"/>
</dbReference>
<feature type="domain" description="Glutathione synthase substrate-binding" evidence="16">
    <location>
        <begin position="162"/>
        <end position="262"/>
    </location>
</feature>
<dbReference type="Ensembl" id="ENSCSAVT00000015473.1">
    <property type="protein sequence ID" value="ENSCSAVP00000015298.1"/>
    <property type="gene ID" value="ENSCSAVG00000008980.1"/>
</dbReference>
<evidence type="ECO:0000256" key="9">
    <source>
        <dbReference type="ARBA" id="ARBA00022741"/>
    </source>
</evidence>
<dbReference type="Ensembl" id="ENSCSAVT00000015474.1">
    <property type="protein sequence ID" value="ENSCSAVP00000015299.1"/>
    <property type="gene ID" value="ENSCSAVG00000008980.1"/>
</dbReference>
<feature type="binding site" evidence="14">
    <location>
        <begin position="323"/>
        <end position="332"/>
    </location>
    <ligand>
        <name>ATP</name>
        <dbReference type="ChEBI" id="CHEBI:30616"/>
    </ligand>
</feature>
<evidence type="ECO:0000256" key="4">
    <source>
        <dbReference type="ARBA" id="ARBA00012214"/>
    </source>
</evidence>
<dbReference type="NCBIfam" id="TIGR01986">
    <property type="entry name" value="glut_syn_euk"/>
    <property type="match status" value="1"/>
</dbReference>
<comment type="catalytic activity">
    <reaction evidence="12">
        <text>gamma-L-glutamyl-L-cysteine + glycine + ATP = glutathione + ADP + phosphate + H(+)</text>
        <dbReference type="Rhea" id="RHEA:13557"/>
        <dbReference type="ChEBI" id="CHEBI:15378"/>
        <dbReference type="ChEBI" id="CHEBI:30616"/>
        <dbReference type="ChEBI" id="CHEBI:43474"/>
        <dbReference type="ChEBI" id="CHEBI:57305"/>
        <dbReference type="ChEBI" id="CHEBI:57925"/>
        <dbReference type="ChEBI" id="CHEBI:58173"/>
        <dbReference type="ChEBI" id="CHEBI:456216"/>
        <dbReference type="EC" id="6.3.2.3"/>
    </reaction>
    <physiologicalReaction direction="left-to-right" evidence="12">
        <dbReference type="Rhea" id="RHEA:13558"/>
    </physiologicalReaction>
</comment>
<dbReference type="InterPro" id="IPR014709">
    <property type="entry name" value="Glutathione_synthase_C_euk"/>
</dbReference>
<dbReference type="Gene3D" id="1.10.1080.10">
    <property type="entry name" value="Glutathione Synthetase, Chain A, domain 3"/>
    <property type="match status" value="1"/>
</dbReference>
<dbReference type="PANTHER" id="PTHR11130:SF0">
    <property type="entry name" value="GLUTATHIONE SYNTHETASE"/>
    <property type="match status" value="1"/>
</dbReference>
<dbReference type="EC" id="6.3.2.3" evidence="4 13"/>
<feature type="binding site" evidence="14">
    <location>
        <position position="410"/>
    </location>
    <ligand>
        <name>ATP</name>
        <dbReference type="ChEBI" id="CHEBI:30616"/>
    </ligand>
</feature>
<evidence type="ECO:0000313" key="17">
    <source>
        <dbReference type="Ensembl" id="ENSCSAVP00000015299.1"/>
    </source>
</evidence>
<protein>
    <recommendedName>
        <fullName evidence="5 13">Glutathione synthetase</fullName>
        <shortName evidence="13">GSH-S</shortName>
        <ecNumber evidence="4 13">6.3.2.3</ecNumber>
    </recommendedName>
</protein>
<evidence type="ECO:0000313" key="18">
    <source>
        <dbReference type="Proteomes" id="UP000007875"/>
    </source>
</evidence>
<dbReference type="Gene3D" id="3.30.1490.50">
    <property type="match status" value="1"/>
</dbReference>
<dbReference type="GO" id="GO:0004363">
    <property type="term" value="F:glutathione synthase activity"/>
    <property type="evidence" value="ECO:0007669"/>
    <property type="project" value="UniProtKB-UniRule"/>
</dbReference>
<dbReference type="SUPFAM" id="SSF52440">
    <property type="entry name" value="PreATP-grasp domain"/>
    <property type="match status" value="1"/>
</dbReference>
<feature type="binding site" evidence="14">
    <location>
        <position position="79"/>
    </location>
    <ligand>
        <name>substrate</name>
    </ligand>
</feature>
<feature type="binding site" evidence="14">
    <location>
        <position position="98"/>
    </location>
    <ligand>
        <name>ATP</name>
        <dbReference type="ChEBI" id="CHEBI:30616"/>
    </ligand>
</feature>
<comment type="pathway">
    <text evidence="1 13">Sulfur metabolism; glutathione biosynthesis; glutathione from L-cysteine and L-glutamate: step 2/2.</text>
</comment>
<evidence type="ECO:0000256" key="13">
    <source>
        <dbReference type="PIRNR" id="PIRNR001558"/>
    </source>
</evidence>
<name>H2ZCI3_CIOSA</name>
<feature type="binding site" evidence="14">
    <location>
        <begin position="357"/>
        <end position="360"/>
    </location>
    <ligand>
        <name>ATP</name>
        <dbReference type="ChEBI" id="CHEBI:30616"/>
    </ligand>
</feature>
<organism evidence="17 18">
    <name type="scientific">Ciona savignyi</name>
    <name type="common">Pacific transparent sea squirt</name>
    <dbReference type="NCBI Taxonomy" id="51511"/>
    <lineage>
        <taxon>Eukaryota</taxon>
        <taxon>Metazoa</taxon>
        <taxon>Chordata</taxon>
        <taxon>Tunicata</taxon>
        <taxon>Ascidiacea</taxon>
        <taxon>Phlebobranchia</taxon>
        <taxon>Cionidae</taxon>
        <taxon>Ciona</taxon>
    </lineage>
</organism>
<feature type="binding site" evidence="14">
    <location>
        <position position="334"/>
    </location>
    <ligand>
        <name>ATP</name>
        <dbReference type="ChEBI" id="CHEBI:30616"/>
    </ligand>
</feature>
<feature type="binding site" evidence="14">
    <location>
        <position position="383"/>
    </location>
    <ligand>
        <name>ATP</name>
        <dbReference type="ChEBI" id="CHEBI:30616"/>
    </ligand>
</feature>
<evidence type="ECO:0000256" key="12">
    <source>
        <dbReference type="ARBA" id="ARBA00048871"/>
    </source>
</evidence>
<dbReference type="InterPro" id="IPR016185">
    <property type="entry name" value="PreATP-grasp_dom_sf"/>
</dbReference>
<dbReference type="UniPathway" id="UPA00142">
    <property type="reaction ID" value="UER00210"/>
</dbReference>
<evidence type="ECO:0000256" key="14">
    <source>
        <dbReference type="PIRSR" id="PIRSR001558-1"/>
    </source>
</evidence>
<feature type="binding site" evidence="14">
    <location>
        <position position="408"/>
    </location>
    <ligand>
        <name>substrate</name>
    </ligand>
</feature>
<dbReference type="Gene3D" id="3.30.470.20">
    <property type="entry name" value="ATP-grasp fold, B domain"/>
    <property type="match status" value="1"/>
</dbReference>
<keyword evidence="10 13" id="KW-0067">ATP-binding</keyword>
<dbReference type="GO" id="GO:0000287">
    <property type="term" value="F:magnesium ion binding"/>
    <property type="evidence" value="ECO:0007669"/>
    <property type="project" value="UniProtKB-UniRule"/>
</dbReference>
<feature type="binding site" evidence="15">
    <location>
        <position position="98"/>
    </location>
    <ligand>
        <name>Mg(2+)</name>
        <dbReference type="ChEBI" id="CHEBI:18420"/>
    </ligand>
</feature>
<dbReference type="OMA" id="FEAHKNM"/>
<dbReference type="STRING" id="51511.ENSCSAVP00000015298"/>
<keyword evidence="18" id="KW-1185">Reference proteome</keyword>
<dbReference type="GO" id="GO:0005829">
    <property type="term" value="C:cytosol"/>
    <property type="evidence" value="ECO:0007669"/>
    <property type="project" value="TreeGrafter"/>
</dbReference>
<dbReference type="Pfam" id="PF03199">
    <property type="entry name" value="GSH_synthase"/>
    <property type="match status" value="1"/>
</dbReference>
<dbReference type="FunFam" id="3.40.50.1760:FF:000006">
    <property type="entry name" value="Glutathione synthetase"/>
    <property type="match status" value="1"/>
</dbReference>
<dbReference type="InterPro" id="IPR014042">
    <property type="entry name" value="Glutathione_synthase_a-hlx"/>
</dbReference>
<proteinExistence type="inferred from homology"/>
<feature type="binding site" evidence="15">
    <location>
        <position position="327"/>
    </location>
    <ligand>
        <name>Mg(2+)</name>
        <dbReference type="ChEBI" id="CHEBI:18420"/>
    </ligand>
</feature>
<dbReference type="GO" id="GO:0005524">
    <property type="term" value="F:ATP binding"/>
    <property type="evidence" value="ECO:0007669"/>
    <property type="project" value="UniProtKB-UniRule"/>
</dbReference>
<evidence type="ECO:0000256" key="3">
    <source>
        <dbReference type="ARBA" id="ARBA00011738"/>
    </source>
</evidence>
<feature type="binding site" evidence="14">
    <location>
        <position position="177"/>
    </location>
    <ligand>
        <name>substrate</name>
    </ligand>
</feature>
<dbReference type="SUPFAM" id="SSF56059">
    <property type="entry name" value="Glutathione synthetase ATP-binding domain-like"/>
    <property type="match status" value="1"/>
</dbReference>
<comment type="similarity">
    <text evidence="2 13">Belongs to the eukaryotic GSH synthase family.</text>
</comment>
<evidence type="ECO:0000256" key="15">
    <source>
        <dbReference type="PIRSR" id="PIRSR001558-2"/>
    </source>
</evidence>
<feature type="binding site" evidence="14">
    <location>
        <position position="416"/>
    </location>
    <ligand>
        <name>ATP</name>
        <dbReference type="ChEBI" id="CHEBI:30616"/>
    </ligand>
</feature>
<evidence type="ECO:0000259" key="16">
    <source>
        <dbReference type="Pfam" id="PF03199"/>
    </source>
</evidence>
<evidence type="ECO:0000256" key="7">
    <source>
        <dbReference type="ARBA" id="ARBA00022684"/>
    </source>
</evidence>
<dbReference type="Gene3D" id="3.40.50.1760">
    <property type="entry name" value="Glutathione synthase, substrate-binding domain superfamily, eukaryotic"/>
    <property type="match status" value="1"/>
</dbReference>
<dbReference type="PANTHER" id="PTHR11130">
    <property type="entry name" value="GLUTATHIONE SYNTHETASE"/>
    <property type="match status" value="1"/>
</dbReference>
<evidence type="ECO:0000256" key="6">
    <source>
        <dbReference type="ARBA" id="ARBA00022598"/>
    </source>
</evidence>
<evidence type="ECO:0000256" key="1">
    <source>
        <dbReference type="ARBA" id="ARBA00004965"/>
    </source>
</evidence>
<accession>H2ZCI3</accession>
<dbReference type="Proteomes" id="UP000007875">
    <property type="component" value="Unassembled WGS sequence"/>
</dbReference>
<dbReference type="AlphaFoldDB" id="H2ZCI3"/>
<dbReference type="InterPro" id="IPR014049">
    <property type="entry name" value="Glutathione_synthase_N_euk"/>
</dbReference>
<dbReference type="eggNOG" id="KOG0021">
    <property type="taxonomic scope" value="Eukaryota"/>
</dbReference>
<keyword evidence="11 13" id="KW-0460">Magnesium</keyword>
<keyword evidence="6 13" id="KW-0436">Ligase</keyword>
<keyword evidence="9 13" id="KW-0547">Nucleotide-binding</keyword>
<feature type="binding site" evidence="14">
    <location>
        <position position="265"/>
    </location>
    <ligand>
        <name>ATP</name>
        <dbReference type="ChEBI" id="CHEBI:30616"/>
    </ligand>
</feature>
<comment type="cofactor">
    <cofactor evidence="13 15">
        <name>Mg(2+)</name>
        <dbReference type="ChEBI" id="CHEBI:18420"/>
    </cofactor>
    <text evidence="13 15">Binds 1 Mg(2+) ion per subunit.</text>
</comment>
<dbReference type="InterPro" id="IPR037013">
    <property type="entry name" value="GSH-S_sub-bd_sf"/>
</dbReference>
<dbReference type="PIRSF" id="PIRSF001558">
    <property type="entry name" value="GSHase"/>
    <property type="match status" value="1"/>
</dbReference>
<dbReference type="HOGENOM" id="CLU_025152_2_1_1"/>
<evidence type="ECO:0000256" key="2">
    <source>
        <dbReference type="ARBA" id="ARBA00010385"/>
    </source>
</evidence>
<reference evidence="17" key="2">
    <citation type="submission" date="2025-05" db="UniProtKB">
        <authorList>
            <consortium name="Ensembl"/>
        </authorList>
    </citation>
    <scope>IDENTIFICATION</scope>
</reference>
<evidence type="ECO:0000256" key="11">
    <source>
        <dbReference type="ARBA" id="ARBA00022842"/>
    </source>
</evidence>
<dbReference type="FunFam" id="3.30.1490.50:FF:000001">
    <property type="entry name" value="Glutathione synthetase"/>
    <property type="match status" value="1"/>
</dbReference>
<keyword evidence="7 13" id="KW-0317">Glutathione biosynthesis</keyword>
<feature type="binding site" evidence="15">
    <location>
        <position position="100"/>
    </location>
    <ligand>
        <name>Mg(2+)</name>
        <dbReference type="ChEBI" id="CHEBI:18420"/>
    </ligand>
</feature>
<evidence type="ECO:0000256" key="5">
    <source>
        <dbReference type="ARBA" id="ARBA00020821"/>
    </source>
</evidence>
<dbReference type="Pfam" id="PF03917">
    <property type="entry name" value="GSH_synth_ATP"/>
    <property type="match status" value="1"/>
</dbReference>
<dbReference type="InterPro" id="IPR004887">
    <property type="entry name" value="GSH_synth_subst-bd"/>
</dbReference>